<keyword evidence="2" id="KW-1185">Reference proteome</keyword>
<comment type="caution">
    <text evidence="1">The sequence shown here is derived from an EMBL/GenBank/DDBJ whole genome shotgun (WGS) entry which is preliminary data.</text>
</comment>
<evidence type="ECO:0000313" key="1">
    <source>
        <dbReference type="EMBL" id="MCD5316926.1"/>
    </source>
</evidence>
<dbReference type="Proteomes" id="UP001138997">
    <property type="component" value="Unassembled WGS sequence"/>
</dbReference>
<reference evidence="1" key="1">
    <citation type="submission" date="2021-11" db="EMBL/GenBank/DDBJ databases">
        <title>Streptomyces corallinus and Kineosporia corallina sp. nov., two new coral-derived marine actinobacteria.</title>
        <authorList>
            <person name="Buangrab K."/>
            <person name="Sutthacheep M."/>
            <person name="Yeemin T."/>
            <person name="Harunari E."/>
            <person name="Igarashi Y."/>
            <person name="Sripreechasak P."/>
            <person name="Kanchanasin P."/>
            <person name="Tanasupawat S."/>
            <person name="Phongsopitanun W."/>
        </authorList>
    </citation>
    <scope>NUCLEOTIDE SEQUENCE</scope>
    <source>
        <strain evidence="1">JCM 31032</strain>
    </source>
</reference>
<proteinExistence type="predicted"/>
<sequence length="74" mass="7616">MASGPCLIYLGAYETDLAVVRSTWSATLVETGVADQAWVQAGESTQGNLNGLQLMAVPGAPDLAHARTGAARDV</sequence>
<evidence type="ECO:0000313" key="2">
    <source>
        <dbReference type="Proteomes" id="UP001138997"/>
    </source>
</evidence>
<dbReference type="EMBL" id="JAJOMB010000037">
    <property type="protein sequence ID" value="MCD5316926.1"/>
    <property type="molecule type" value="Genomic_DNA"/>
</dbReference>
<dbReference type="RefSeq" id="WP_231449778.1">
    <property type="nucleotide sequence ID" value="NZ_JAJOMB010000037.1"/>
</dbReference>
<accession>A0A9X1NPK1</accession>
<protein>
    <submittedName>
        <fullName evidence="1">Uncharacterized protein</fullName>
    </submittedName>
</protein>
<gene>
    <name evidence="1" type="ORF">LR394_39130</name>
</gene>
<organism evidence="1 2">
    <name type="scientific">Kineosporia babensis</name>
    <dbReference type="NCBI Taxonomy" id="499548"/>
    <lineage>
        <taxon>Bacteria</taxon>
        <taxon>Bacillati</taxon>
        <taxon>Actinomycetota</taxon>
        <taxon>Actinomycetes</taxon>
        <taxon>Kineosporiales</taxon>
        <taxon>Kineosporiaceae</taxon>
        <taxon>Kineosporia</taxon>
    </lineage>
</organism>
<dbReference type="AlphaFoldDB" id="A0A9X1NPK1"/>
<name>A0A9X1NPK1_9ACTN</name>